<dbReference type="GeneID" id="115046691"/>
<feature type="region of interest" description="Disordered" evidence="4">
    <location>
        <begin position="599"/>
        <end position="712"/>
    </location>
</feature>
<dbReference type="Gene3D" id="1.10.510.10">
    <property type="entry name" value="Transferase(Phosphotransferase) domain 1"/>
    <property type="match status" value="1"/>
</dbReference>
<dbReference type="Pfam" id="PF00531">
    <property type="entry name" value="Death"/>
    <property type="match status" value="1"/>
</dbReference>
<dbReference type="InterPro" id="IPR011029">
    <property type="entry name" value="DEATH-like_dom_sf"/>
</dbReference>
<dbReference type="InterPro" id="IPR008271">
    <property type="entry name" value="Ser/Thr_kinase_AS"/>
</dbReference>
<dbReference type="InterPro" id="IPR011009">
    <property type="entry name" value="Kinase-like_dom_sf"/>
</dbReference>
<feature type="compositionally biased region" description="Polar residues" evidence="4">
    <location>
        <begin position="639"/>
        <end position="660"/>
    </location>
</feature>
<dbReference type="GO" id="GO:0005886">
    <property type="term" value="C:plasma membrane"/>
    <property type="evidence" value="ECO:0007669"/>
    <property type="project" value="TreeGrafter"/>
</dbReference>
<protein>
    <recommendedName>
        <fullName evidence="5">Protein kinase domain-containing protein</fullName>
    </recommendedName>
</protein>
<dbReference type="FunCoup" id="A0A665U2A9">
    <property type="interactions" value="1036"/>
</dbReference>
<evidence type="ECO:0000313" key="6">
    <source>
        <dbReference type="Ensembl" id="ENSENLP00000013299.1"/>
    </source>
</evidence>
<feature type="compositionally biased region" description="Polar residues" evidence="4">
    <location>
        <begin position="599"/>
        <end position="630"/>
    </location>
</feature>
<evidence type="ECO:0000256" key="4">
    <source>
        <dbReference type="SAM" id="MobiDB-lite"/>
    </source>
</evidence>
<dbReference type="Gene3D" id="1.10.533.10">
    <property type="entry name" value="Death Domain, Fas"/>
    <property type="match status" value="1"/>
</dbReference>
<keyword evidence="2 3" id="KW-0067">ATP-binding</keyword>
<dbReference type="PROSITE" id="PS00108">
    <property type="entry name" value="PROTEIN_KINASE_ST"/>
    <property type="match status" value="1"/>
</dbReference>
<dbReference type="PANTHER" id="PTHR27001">
    <property type="entry name" value="OS01G0253100 PROTEIN"/>
    <property type="match status" value="1"/>
</dbReference>
<feature type="domain" description="Protein kinase" evidence="5">
    <location>
        <begin position="193"/>
        <end position="491"/>
    </location>
</feature>
<dbReference type="PROSITE" id="PS00107">
    <property type="entry name" value="PROTEIN_KINASE_ATP"/>
    <property type="match status" value="1"/>
</dbReference>
<evidence type="ECO:0000256" key="3">
    <source>
        <dbReference type="PROSITE-ProRule" id="PRU10141"/>
    </source>
</evidence>
<dbReference type="SMART" id="SM00220">
    <property type="entry name" value="S_TKc"/>
    <property type="match status" value="1"/>
</dbReference>
<feature type="binding site" evidence="3">
    <location>
        <position position="221"/>
    </location>
    <ligand>
        <name>ATP</name>
        <dbReference type="ChEBI" id="CHEBI:30616"/>
    </ligand>
</feature>
<dbReference type="GO" id="GO:0005524">
    <property type="term" value="F:ATP binding"/>
    <property type="evidence" value="ECO:0007669"/>
    <property type="project" value="UniProtKB-UniRule"/>
</dbReference>
<dbReference type="InterPro" id="IPR017441">
    <property type="entry name" value="Protein_kinase_ATP_BS"/>
</dbReference>
<dbReference type="GO" id="GO:0045087">
    <property type="term" value="P:innate immune response"/>
    <property type="evidence" value="ECO:0007669"/>
    <property type="project" value="UniProtKB-ARBA"/>
</dbReference>
<dbReference type="GO" id="GO:0071345">
    <property type="term" value="P:cellular response to cytokine stimulus"/>
    <property type="evidence" value="ECO:0007669"/>
    <property type="project" value="UniProtKB-ARBA"/>
</dbReference>
<dbReference type="SUPFAM" id="SSF56112">
    <property type="entry name" value="Protein kinase-like (PK-like)"/>
    <property type="match status" value="1"/>
</dbReference>
<organism evidence="6 7">
    <name type="scientific">Echeneis naucrates</name>
    <name type="common">Live sharksucker</name>
    <dbReference type="NCBI Taxonomy" id="173247"/>
    <lineage>
        <taxon>Eukaryota</taxon>
        <taxon>Metazoa</taxon>
        <taxon>Chordata</taxon>
        <taxon>Craniata</taxon>
        <taxon>Vertebrata</taxon>
        <taxon>Euteleostomi</taxon>
        <taxon>Actinopterygii</taxon>
        <taxon>Neopterygii</taxon>
        <taxon>Teleostei</taxon>
        <taxon>Neoteleostei</taxon>
        <taxon>Acanthomorphata</taxon>
        <taxon>Carangaria</taxon>
        <taxon>Carangiformes</taxon>
        <taxon>Echeneidae</taxon>
        <taxon>Echeneis</taxon>
    </lineage>
</organism>
<dbReference type="Proteomes" id="UP000472264">
    <property type="component" value="Chromosome 7"/>
</dbReference>
<reference evidence="6" key="1">
    <citation type="submission" date="2021-04" db="EMBL/GenBank/DDBJ databases">
        <authorList>
            <consortium name="Wellcome Sanger Institute Data Sharing"/>
        </authorList>
    </citation>
    <scope>NUCLEOTIDE SEQUENCE [LARGE SCALE GENOMIC DNA]</scope>
</reference>
<keyword evidence="1 3" id="KW-0547">Nucleotide-binding</keyword>
<evidence type="ECO:0000256" key="1">
    <source>
        <dbReference type="ARBA" id="ARBA00022741"/>
    </source>
</evidence>
<dbReference type="RefSeq" id="XP_029363074.1">
    <property type="nucleotide sequence ID" value="XM_029507214.1"/>
</dbReference>
<reference evidence="6" key="2">
    <citation type="submission" date="2025-08" db="UniProtKB">
        <authorList>
            <consortium name="Ensembl"/>
        </authorList>
    </citation>
    <scope>IDENTIFICATION</scope>
</reference>
<dbReference type="PANTHER" id="PTHR27001:SF939">
    <property type="entry name" value="INTERLEUKIN 1 RECEPTOR ASSOCIATED KINASE 1"/>
    <property type="match status" value="1"/>
</dbReference>
<dbReference type="PROSITE" id="PS50011">
    <property type="entry name" value="PROTEIN_KINASE_DOM"/>
    <property type="match status" value="1"/>
</dbReference>
<dbReference type="InterPro" id="IPR000719">
    <property type="entry name" value="Prot_kinase_dom"/>
</dbReference>
<dbReference type="GO" id="GO:0007165">
    <property type="term" value="P:signal transduction"/>
    <property type="evidence" value="ECO:0007669"/>
    <property type="project" value="InterPro"/>
</dbReference>
<dbReference type="Gene3D" id="3.30.200.20">
    <property type="entry name" value="Phosphorylase Kinase, domain 1"/>
    <property type="match status" value="1"/>
</dbReference>
<name>A0A665U2A9_ECHNA</name>
<dbReference type="AlphaFoldDB" id="A0A665U2A9"/>
<dbReference type="Ensembl" id="ENSENLT00000013839.1">
    <property type="protein sequence ID" value="ENSENLP00000013299.1"/>
    <property type="gene ID" value="ENSENLG00000006272.1"/>
</dbReference>
<dbReference type="OrthoDB" id="4062651at2759"/>
<evidence type="ECO:0000259" key="5">
    <source>
        <dbReference type="PROSITE" id="PS50011"/>
    </source>
</evidence>
<dbReference type="GO" id="GO:0004672">
    <property type="term" value="F:protein kinase activity"/>
    <property type="evidence" value="ECO:0007669"/>
    <property type="project" value="InterPro"/>
</dbReference>
<evidence type="ECO:0000256" key="2">
    <source>
        <dbReference type="ARBA" id="ARBA00022840"/>
    </source>
</evidence>
<dbReference type="Pfam" id="PF00069">
    <property type="entry name" value="Pkinase"/>
    <property type="match status" value="1"/>
</dbReference>
<accession>A0A665U2A9</accession>
<sequence length="712" mass="78307">MSWGHLRGQFLYNLPPSVHWDFCRVMDGLSDQDWTRFASEVLSDQTAVRCAERRDRRTDWVMNQWEDRNGRVGELLDLLERLQLFRPRDIILGWTPSVATSCPLPPPPQRARDSLPQFYPPPKPSEAPPTLTTCRLTTRDEGGGRSLPKPAPPPSSLQSELRPPPQSSQVICDSGCGVMCWSYEEVHAGTNGFSPSLQVGEGGFGVVYRATLRNTDCAVKKLKQDCLMDWNLLKQSFQTEVEKLSKFRHPNIVDLLGFSQGGGVVCLIYSYMDNRSLEDQLHNECVPLSWTQRVSAVEDVSKALQFLHSPTNRHPPLIHGDVKSSNVLLDRHMVAKLADFGLARFASGSSAGNSATQTASIGKTEIVRGTLAYLPDEYVRNRELGTTVDVFSFGVVLLEVLTGRRALERDKKSGEKYLKDLAEEIAEGPTGSSEASWRNHLDTQLFAGDALEPAGCMKVLALACSCLDKKKKKRPTMTQVFETLKDIHYEVRTPSPAPLLHHPPPPQHLCQSSSLDSSVGSLSNQMSKLGPLEDTFQLSPSSLCSLPPPHPLHSSPSLVGPCETDESRGFSQYGFRSQLSSNGTISCSMTTSVRDQYQCPTGPTGSWSREPSVPTEDQYSCPSQPSSKSGATAGHVLSGSLSPAGSLRSPGTSVHMNPSKQHFLEKTTLYEAGRIRTPELLSSDHLYGGRSSVESRGPEESDELDYFPAKHS</sequence>
<dbReference type="InParanoid" id="A0A665U2A9"/>
<keyword evidence="7" id="KW-1185">Reference proteome</keyword>
<dbReference type="CTD" id="3654"/>
<dbReference type="OMA" id="MTQVYES"/>
<dbReference type="InterPro" id="IPR000488">
    <property type="entry name" value="Death_dom"/>
</dbReference>
<proteinExistence type="predicted"/>
<feature type="region of interest" description="Disordered" evidence="4">
    <location>
        <begin position="101"/>
        <end position="168"/>
    </location>
</feature>
<reference evidence="6" key="3">
    <citation type="submission" date="2025-09" db="UniProtKB">
        <authorList>
            <consortium name="Ensembl"/>
        </authorList>
    </citation>
    <scope>IDENTIFICATION</scope>
</reference>
<gene>
    <name evidence="6" type="primary">irak1</name>
</gene>
<evidence type="ECO:0000313" key="7">
    <source>
        <dbReference type="Proteomes" id="UP000472264"/>
    </source>
</evidence>
<feature type="compositionally biased region" description="Pro residues" evidence="4">
    <location>
        <begin position="118"/>
        <end position="127"/>
    </location>
</feature>
<dbReference type="SUPFAM" id="SSF47986">
    <property type="entry name" value="DEATH domain"/>
    <property type="match status" value="1"/>
</dbReference>